<evidence type="ECO:0000313" key="2">
    <source>
        <dbReference type="EMBL" id="PNR51306.1"/>
    </source>
</evidence>
<dbReference type="AlphaFoldDB" id="A0A2K1KBZ6"/>
<reference evidence="2 4" key="2">
    <citation type="journal article" date="2018" name="Plant J.">
        <title>The Physcomitrella patens chromosome-scale assembly reveals moss genome structure and evolution.</title>
        <authorList>
            <person name="Lang D."/>
            <person name="Ullrich K.K."/>
            <person name="Murat F."/>
            <person name="Fuchs J."/>
            <person name="Jenkins J."/>
            <person name="Haas F.B."/>
            <person name="Piednoel M."/>
            <person name="Gundlach H."/>
            <person name="Van Bel M."/>
            <person name="Meyberg R."/>
            <person name="Vives C."/>
            <person name="Morata J."/>
            <person name="Symeonidi A."/>
            <person name="Hiss M."/>
            <person name="Muchero W."/>
            <person name="Kamisugi Y."/>
            <person name="Saleh O."/>
            <person name="Blanc G."/>
            <person name="Decker E.L."/>
            <person name="van Gessel N."/>
            <person name="Grimwood J."/>
            <person name="Hayes R.D."/>
            <person name="Graham S.W."/>
            <person name="Gunter L.E."/>
            <person name="McDaniel S.F."/>
            <person name="Hoernstein S.N.W."/>
            <person name="Larsson A."/>
            <person name="Li F.W."/>
            <person name="Perroud P.F."/>
            <person name="Phillips J."/>
            <person name="Ranjan P."/>
            <person name="Rokshar D.S."/>
            <person name="Rothfels C.J."/>
            <person name="Schneider L."/>
            <person name="Shu S."/>
            <person name="Stevenson D.W."/>
            <person name="Thummler F."/>
            <person name="Tillich M."/>
            <person name="Villarreal Aguilar J.C."/>
            <person name="Widiez T."/>
            <person name="Wong G.K."/>
            <person name="Wymore A."/>
            <person name="Zhang Y."/>
            <person name="Zimmer A.D."/>
            <person name="Quatrano R.S."/>
            <person name="Mayer K.F.X."/>
            <person name="Goodstein D."/>
            <person name="Casacuberta J.M."/>
            <person name="Vandepoele K."/>
            <person name="Reski R."/>
            <person name="Cuming A.C."/>
            <person name="Tuskan G.A."/>
            <person name="Maumus F."/>
            <person name="Salse J."/>
            <person name="Schmutz J."/>
            <person name="Rensing S.A."/>
        </authorList>
    </citation>
    <scope>NUCLEOTIDE SEQUENCE [LARGE SCALE GENOMIC DNA]</scope>
    <source>
        <strain evidence="3 4">cv. Gransden 2004</strain>
    </source>
</reference>
<dbReference type="PaxDb" id="3218-PP1S2_721V6.1"/>
<protein>
    <submittedName>
        <fullName evidence="2 3">Uncharacterized protein</fullName>
    </submittedName>
</protein>
<sequence length="52" mass="6093">MVDWRFRHRAMTAFEFPSEFISMVQLLFVDAIASVKIIGVVSPALRIERRVR</sequence>
<evidence type="ECO:0000256" key="1">
    <source>
        <dbReference type="SAM" id="Phobius"/>
    </source>
</evidence>
<evidence type="ECO:0000313" key="4">
    <source>
        <dbReference type="Proteomes" id="UP000006727"/>
    </source>
</evidence>
<keyword evidence="1" id="KW-1133">Transmembrane helix</keyword>
<reference evidence="2 4" key="1">
    <citation type="journal article" date="2008" name="Science">
        <title>The Physcomitrella genome reveals evolutionary insights into the conquest of land by plants.</title>
        <authorList>
            <person name="Rensing S."/>
            <person name="Lang D."/>
            <person name="Zimmer A."/>
            <person name="Terry A."/>
            <person name="Salamov A."/>
            <person name="Shapiro H."/>
            <person name="Nishiyama T."/>
            <person name="Perroud P.-F."/>
            <person name="Lindquist E."/>
            <person name="Kamisugi Y."/>
            <person name="Tanahashi T."/>
            <person name="Sakakibara K."/>
            <person name="Fujita T."/>
            <person name="Oishi K."/>
            <person name="Shin-I T."/>
            <person name="Kuroki Y."/>
            <person name="Toyoda A."/>
            <person name="Suzuki Y."/>
            <person name="Hashimoto A."/>
            <person name="Yamaguchi K."/>
            <person name="Sugano A."/>
            <person name="Kohara Y."/>
            <person name="Fujiyama A."/>
            <person name="Anterola A."/>
            <person name="Aoki S."/>
            <person name="Ashton N."/>
            <person name="Barbazuk W.B."/>
            <person name="Barker E."/>
            <person name="Bennetzen J."/>
            <person name="Bezanilla M."/>
            <person name="Blankenship R."/>
            <person name="Cho S.H."/>
            <person name="Dutcher S."/>
            <person name="Estelle M."/>
            <person name="Fawcett J.A."/>
            <person name="Gundlach H."/>
            <person name="Hanada K."/>
            <person name="Heyl A."/>
            <person name="Hicks K.A."/>
            <person name="Hugh J."/>
            <person name="Lohr M."/>
            <person name="Mayer K."/>
            <person name="Melkozernov A."/>
            <person name="Murata T."/>
            <person name="Nelson D."/>
            <person name="Pils B."/>
            <person name="Prigge M."/>
            <person name="Reiss B."/>
            <person name="Renner T."/>
            <person name="Rombauts S."/>
            <person name="Rushton P."/>
            <person name="Sanderfoot A."/>
            <person name="Schween G."/>
            <person name="Shiu S.-H."/>
            <person name="Stueber K."/>
            <person name="Theodoulou F.L."/>
            <person name="Tu H."/>
            <person name="Van de Peer Y."/>
            <person name="Verrier P.J."/>
            <person name="Waters E."/>
            <person name="Wood A."/>
            <person name="Yang L."/>
            <person name="Cove D."/>
            <person name="Cuming A."/>
            <person name="Hasebe M."/>
            <person name="Lucas S."/>
            <person name="Mishler D.B."/>
            <person name="Reski R."/>
            <person name="Grigoriev I."/>
            <person name="Quatrano R.S."/>
            <person name="Boore J.L."/>
        </authorList>
    </citation>
    <scope>NUCLEOTIDE SEQUENCE [LARGE SCALE GENOMIC DNA]</scope>
    <source>
        <strain evidence="3 4">cv. Gransden 2004</strain>
    </source>
</reference>
<feature type="transmembrane region" description="Helical" evidence="1">
    <location>
        <begin position="20"/>
        <end position="45"/>
    </location>
</feature>
<dbReference type="InParanoid" id="A0A2K1KBZ6"/>
<accession>A0A2K1KBZ6</accession>
<keyword evidence="1" id="KW-0472">Membrane</keyword>
<dbReference type="Proteomes" id="UP000006727">
    <property type="component" value="Chromosome 7"/>
</dbReference>
<keyword evidence="1" id="KW-0812">Transmembrane</keyword>
<proteinExistence type="predicted"/>
<dbReference type="EnsemblPlants" id="Pp3c7_17370V3.1">
    <property type="protein sequence ID" value="PAC:32923592.CDS.1"/>
    <property type="gene ID" value="Pp3c7_17370"/>
</dbReference>
<gene>
    <name evidence="2" type="ORF">PHYPA_010492</name>
</gene>
<dbReference type="EMBL" id="ABEU02000007">
    <property type="protein sequence ID" value="PNR51306.1"/>
    <property type="molecule type" value="Genomic_DNA"/>
</dbReference>
<organism evidence="2">
    <name type="scientific">Physcomitrium patens</name>
    <name type="common">Spreading-leaved earth moss</name>
    <name type="synonym">Physcomitrella patens</name>
    <dbReference type="NCBI Taxonomy" id="3218"/>
    <lineage>
        <taxon>Eukaryota</taxon>
        <taxon>Viridiplantae</taxon>
        <taxon>Streptophyta</taxon>
        <taxon>Embryophyta</taxon>
        <taxon>Bryophyta</taxon>
        <taxon>Bryophytina</taxon>
        <taxon>Bryopsida</taxon>
        <taxon>Funariidae</taxon>
        <taxon>Funariales</taxon>
        <taxon>Funariaceae</taxon>
        <taxon>Physcomitrium</taxon>
    </lineage>
</organism>
<dbReference type="Gramene" id="Pp3c7_17370V3.1">
    <property type="protein sequence ID" value="PAC:32923592.CDS.1"/>
    <property type="gene ID" value="Pp3c7_17370"/>
</dbReference>
<name>A0A2K1KBZ6_PHYPA</name>
<reference evidence="3" key="3">
    <citation type="submission" date="2020-12" db="UniProtKB">
        <authorList>
            <consortium name="EnsemblPlants"/>
        </authorList>
    </citation>
    <scope>IDENTIFICATION</scope>
</reference>
<evidence type="ECO:0000313" key="3">
    <source>
        <dbReference type="EnsemblPlants" id="PAC:32923592.CDS.1"/>
    </source>
</evidence>
<keyword evidence="4" id="KW-1185">Reference proteome</keyword>